<feature type="domain" description="Poly A polymerase head" evidence="9">
    <location>
        <begin position="26"/>
        <end position="145"/>
    </location>
</feature>
<evidence type="ECO:0000313" key="12">
    <source>
        <dbReference type="Proteomes" id="UP001382955"/>
    </source>
</evidence>
<dbReference type="Gene3D" id="3.30.460.10">
    <property type="entry name" value="Beta Polymerase, domain 2"/>
    <property type="match status" value="1"/>
</dbReference>
<evidence type="ECO:0000259" key="10">
    <source>
        <dbReference type="Pfam" id="PF12627"/>
    </source>
</evidence>
<dbReference type="InterPro" id="IPR050264">
    <property type="entry name" value="Bact_CCA-adding_enz_type3_sf"/>
</dbReference>
<evidence type="ECO:0000256" key="8">
    <source>
        <dbReference type="RuleBase" id="RU003953"/>
    </source>
</evidence>
<dbReference type="CDD" id="cd05398">
    <property type="entry name" value="NT_ClassII-CCAase"/>
    <property type="match status" value="1"/>
</dbReference>
<reference evidence="11 12" key="1">
    <citation type="journal article" date="2023" name="Int. J. Syst. Evol. Microbiol.">
        <title>The observation of taxonomic boundaries for the 16SrII and 16SrXXV phytoplasmas using genome-based delimitation.</title>
        <authorList>
            <person name="Rodrigues Jardim B."/>
            <person name="Tran-Nguyen L.T.T."/>
            <person name="Gambley C."/>
            <person name="Al-Sadi A.M."/>
            <person name="Al-Subhi A.M."/>
            <person name="Foissac X."/>
            <person name="Salar P."/>
            <person name="Cai H."/>
            <person name="Yang J.Y."/>
            <person name="Davis R."/>
            <person name="Jones L."/>
            <person name="Rodoni B."/>
            <person name="Constable F.E."/>
        </authorList>
    </citation>
    <scope>NUCLEOTIDE SEQUENCE [LARGE SCALE GENOMIC DNA]</scope>
    <source>
        <strain evidence="11">BAWM-322</strain>
    </source>
</reference>
<dbReference type="InterPro" id="IPR002646">
    <property type="entry name" value="PolA_pol_head_dom"/>
</dbReference>
<keyword evidence="6" id="KW-0547">Nucleotide-binding</keyword>
<dbReference type="Pfam" id="PF12627">
    <property type="entry name" value="PolyA_pol_RNAbd"/>
    <property type="match status" value="1"/>
</dbReference>
<feature type="domain" description="tRNA nucleotidyltransferase/poly(A) polymerase RNA and SrmB- binding" evidence="10">
    <location>
        <begin position="172"/>
        <end position="221"/>
    </location>
</feature>
<keyword evidence="7" id="KW-0460">Magnesium</keyword>
<evidence type="ECO:0000256" key="3">
    <source>
        <dbReference type="ARBA" id="ARBA00022694"/>
    </source>
</evidence>
<keyword evidence="12" id="KW-1185">Reference proteome</keyword>
<dbReference type="SUPFAM" id="SSF81301">
    <property type="entry name" value="Nucleotidyltransferase"/>
    <property type="match status" value="1"/>
</dbReference>
<keyword evidence="4" id="KW-0548">Nucleotidyltransferase</keyword>
<protein>
    <recommendedName>
        <fullName evidence="13">CCA tRNA nucleotidyltransferase</fullName>
    </recommendedName>
</protein>
<evidence type="ECO:0000256" key="1">
    <source>
        <dbReference type="ARBA" id="ARBA00001946"/>
    </source>
</evidence>
<evidence type="ECO:0000259" key="9">
    <source>
        <dbReference type="Pfam" id="PF01743"/>
    </source>
</evidence>
<name>A0ABU8ZUI3_9MOLU</name>
<gene>
    <name evidence="11" type="ORF">OC725_02395</name>
</gene>
<dbReference type="Proteomes" id="UP001382955">
    <property type="component" value="Unassembled WGS sequence"/>
</dbReference>
<evidence type="ECO:0000313" key="11">
    <source>
        <dbReference type="EMBL" id="MEK0312106.1"/>
    </source>
</evidence>
<comment type="caution">
    <text evidence="11">The sequence shown here is derived from an EMBL/GenBank/DDBJ whole genome shotgun (WGS) entry which is preliminary data.</text>
</comment>
<evidence type="ECO:0000256" key="4">
    <source>
        <dbReference type="ARBA" id="ARBA00022695"/>
    </source>
</evidence>
<dbReference type="InterPro" id="IPR043519">
    <property type="entry name" value="NT_sf"/>
</dbReference>
<comment type="similarity">
    <text evidence="8">Belongs to the tRNA nucleotidyltransferase/poly(A) polymerase family.</text>
</comment>
<accession>A0ABU8ZUI3</accession>
<keyword evidence="5" id="KW-0479">Metal-binding</keyword>
<dbReference type="EMBL" id="JAOSIK010000032">
    <property type="protein sequence ID" value="MEK0312106.1"/>
    <property type="molecule type" value="Genomic_DNA"/>
</dbReference>
<keyword evidence="8" id="KW-0694">RNA-binding</keyword>
<evidence type="ECO:0008006" key="13">
    <source>
        <dbReference type="Google" id="ProtNLM"/>
    </source>
</evidence>
<evidence type="ECO:0000256" key="7">
    <source>
        <dbReference type="ARBA" id="ARBA00022842"/>
    </source>
</evidence>
<comment type="cofactor">
    <cofactor evidence="1">
        <name>Mg(2+)</name>
        <dbReference type="ChEBI" id="CHEBI:18420"/>
    </cofactor>
</comment>
<dbReference type="RefSeq" id="WP_304512651.1">
    <property type="nucleotide sequence ID" value="NZ_JAOSIK010000032.1"/>
</dbReference>
<dbReference type="Pfam" id="PF01743">
    <property type="entry name" value="PolyA_pol"/>
    <property type="match status" value="1"/>
</dbReference>
<organism evidence="11 12">
    <name type="scientific">Candidatus Phytoplasma fabacearum</name>
    <dbReference type="NCBI Taxonomy" id="2982628"/>
    <lineage>
        <taxon>Bacteria</taxon>
        <taxon>Bacillati</taxon>
        <taxon>Mycoplasmatota</taxon>
        <taxon>Mollicutes</taxon>
        <taxon>Acholeplasmatales</taxon>
        <taxon>Acholeplasmataceae</taxon>
        <taxon>Candidatus Phytoplasma</taxon>
        <taxon>16SrII (Peanut WB group)</taxon>
    </lineage>
</organism>
<evidence type="ECO:0000256" key="2">
    <source>
        <dbReference type="ARBA" id="ARBA00022679"/>
    </source>
</evidence>
<dbReference type="PANTHER" id="PTHR46173">
    <property type="entry name" value="CCA TRNA NUCLEOTIDYLTRANSFERASE 1, MITOCHONDRIAL"/>
    <property type="match status" value="1"/>
</dbReference>
<dbReference type="SUPFAM" id="SSF81891">
    <property type="entry name" value="Poly A polymerase C-terminal region-like"/>
    <property type="match status" value="1"/>
</dbReference>
<dbReference type="PANTHER" id="PTHR46173:SF1">
    <property type="entry name" value="CCA TRNA NUCLEOTIDYLTRANSFERASE 1, MITOCHONDRIAL"/>
    <property type="match status" value="1"/>
</dbReference>
<evidence type="ECO:0000256" key="6">
    <source>
        <dbReference type="ARBA" id="ARBA00022741"/>
    </source>
</evidence>
<evidence type="ECO:0000256" key="5">
    <source>
        <dbReference type="ARBA" id="ARBA00022723"/>
    </source>
</evidence>
<proteinExistence type="inferred from homology"/>
<dbReference type="InterPro" id="IPR032828">
    <property type="entry name" value="PolyA_RNA-bd"/>
</dbReference>
<keyword evidence="3" id="KW-0819">tRNA processing</keyword>
<keyword evidence="2 8" id="KW-0808">Transferase</keyword>
<dbReference type="Gene3D" id="1.10.3090.10">
    <property type="entry name" value="cca-adding enzyme, domain 2"/>
    <property type="match status" value="1"/>
</dbReference>
<sequence>MLNYNLYMDKAKNILKILKKYNKAEAFIVGGAVRDFLLKKPVTDVDITTNLLPETICEIFNVPKRRIRYGSVKVFFENNYFEITTYRKEGEYLDFRHPSSVIFIKDVQEDVKRRDFTINAILLDENDKIFDYVDGLKDLHNKIIRIIGDPYQKLTEDPLRMLRIFYFKSKLNFSVEKNTEKVLKENIALINKLKTSFIFREFNKLLKQTYVHLAFNYLLYTKAGVKEA</sequence>